<protein>
    <submittedName>
        <fullName evidence="2">Metallophosphoesterase</fullName>
    </submittedName>
</protein>
<dbReference type="Gene3D" id="3.60.21.10">
    <property type="match status" value="1"/>
</dbReference>
<dbReference type="SUPFAM" id="SSF56300">
    <property type="entry name" value="Metallo-dependent phosphatases"/>
    <property type="match status" value="1"/>
</dbReference>
<dbReference type="InterPro" id="IPR029052">
    <property type="entry name" value="Metallo-depent_PP-like"/>
</dbReference>
<comment type="caution">
    <text evidence="2">The sequence shown here is derived from an EMBL/GenBank/DDBJ whole genome shotgun (WGS) entry which is preliminary data.</text>
</comment>
<evidence type="ECO:0000313" key="1">
    <source>
        <dbReference type="EMBL" id="MCW7525660.1"/>
    </source>
</evidence>
<dbReference type="GO" id="GO:0016791">
    <property type="term" value="F:phosphatase activity"/>
    <property type="evidence" value="ECO:0007669"/>
    <property type="project" value="TreeGrafter"/>
</dbReference>
<dbReference type="GO" id="GO:0005737">
    <property type="term" value="C:cytoplasm"/>
    <property type="evidence" value="ECO:0007669"/>
    <property type="project" value="TreeGrafter"/>
</dbReference>
<gene>
    <name evidence="1" type="ORF">ND861_04820</name>
    <name evidence="2" type="ORF">ND862_08400</name>
</gene>
<name>A0AAW5VCL3_9LEPT</name>
<dbReference type="PANTHER" id="PTHR42850">
    <property type="entry name" value="METALLOPHOSPHOESTERASE"/>
    <property type="match status" value="1"/>
</dbReference>
<dbReference type="InterPro" id="IPR050126">
    <property type="entry name" value="Ap4A_hydrolase"/>
</dbReference>
<accession>A0AAW5VCL3</accession>
<dbReference type="Proteomes" id="UP001208912">
    <property type="component" value="Unassembled WGS sequence"/>
</dbReference>
<dbReference type="PANTHER" id="PTHR42850:SF4">
    <property type="entry name" value="ZINC-DEPENDENT ENDOPOLYPHOSPHATASE"/>
    <property type="match status" value="1"/>
</dbReference>
<keyword evidence="4" id="KW-1185">Reference proteome</keyword>
<dbReference type="Proteomes" id="UP001208540">
    <property type="component" value="Unassembled WGS sequence"/>
</dbReference>
<evidence type="ECO:0000313" key="2">
    <source>
        <dbReference type="EMBL" id="MCW7530225.1"/>
    </source>
</evidence>
<dbReference type="AlphaFoldDB" id="A0AAW5VCL3"/>
<organism evidence="2 3">
    <name type="scientific">Leptospira soteropolitanensis</name>
    <dbReference type="NCBI Taxonomy" id="2950025"/>
    <lineage>
        <taxon>Bacteria</taxon>
        <taxon>Pseudomonadati</taxon>
        <taxon>Spirochaetota</taxon>
        <taxon>Spirochaetia</taxon>
        <taxon>Leptospirales</taxon>
        <taxon>Leptospiraceae</taxon>
        <taxon>Leptospira</taxon>
    </lineage>
</organism>
<sequence>MRKIKDFPEHKLIFLGDYIHDNGKHLVDVLDTFMALEKPAIFLKGNHEEEFLNFYSKFGTDKIKRGKILNYFGIGLDHVDWLKNNLVYYYYNDTAYFSHAGIDDSKSLEEQTEYDLIYSAFRENLDHVDDKLIFVQGHIPFHSVRYIGNHWFIDTGCGLGGHLSALVYPELKIISSNN</sequence>
<dbReference type="RefSeq" id="WP_407658865.1">
    <property type="nucleotide sequence ID" value="NZ_JAMQPM010000002.1"/>
</dbReference>
<proteinExistence type="predicted"/>
<evidence type="ECO:0000313" key="4">
    <source>
        <dbReference type="Proteomes" id="UP001208912"/>
    </source>
</evidence>
<dbReference type="EMBL" id="JAMQPM010000002">
    <property type="protein sequence ID" value="MCW7525660.1"/>
    <property type="molecule type" value="Genomic_DNA"/>
</dbReference>
<reference evidence="2 4" key="1">
    <citation type="submission" date="2022-06" db="EMBL/GenBank/DDBJ databases">
        <title>Leptospira isolates from biofilms formed at urban environments.</title>
        <authorList>
            <person name="Ribeiro P.S."/>
            <person name="Sousa T."/>
            <person name="Carvalho N."/>
            <person name="Aburjaile F."/>
            <person name="Neves F."/>
            <person name="Oliveira D."/>
            <person name="Blanco L."/>
            <person name="Lima J."/>
            <person name="Costa F."/>
            <person name="Brenig B."/>
            <person name="Soares S."/>
            <person name="Ramos R."/>
            <person name="Goes-Neto A."/>
            <person name="Matiuzzi M."/>
            <person name="Azevedo V."/>
            <person name="Ristow P."/>
        </authorList>
    </citation>
    <scope>NUCLEOTIDE SEQUENCE</scope>
    <source>
        <strain evidence="1 4">VSF19</strain>
        <strain evidence="2">VSF20</strain>
    </source>
</reference>
<dbReference type="EMBL" id="JAMQPL010000002">
    <property type="protein sequence ID" value="MCW7530225.1"/>
    <property type="molecule type" value="Genomic_DNA"/>
</dbReference>
<evidence type="ECO:0000313" key="3">
    <source>
        <dbReference type="Proteomes" id="UP001208540"/>
    </source>
</evidence>